<dbReference type="STRING" id="1202724.AM493_18055"/>
<comment type="caution">
    <text evidence="2">The sequence shown here is derived from an EMBL/GenBank/DDBJ whole genome shotgun (WGS) entry which is preliminary data.</text>
</comment>
<dbReference type="PATRIC" id="fig|1202724.3.peg.3749"/>
<name>A0A0M8ML28_9FLAO</name>
<evidence type="ECO:0000313" key="2">
    <source>
        <dbReference type="EMBL" id="KOS07738.1"/>
    </source>
</evidence>
<dbReference type="EMBL" id="LIYD01000005">
    <property type="protein sequence ID" value="KOS07738.1"/>
    <property type="molecule type" value="Genomic_DNA"/>
</dbReference>
<evidence type="ECO:0000256" key="1">
    <source>
        <dbReference type="SAM" id="SignalP"/>
    </source>
</evidence>
<dbReference type="RefSeq" id="WP_054409453.1">
    <property type="nucleotide sequence ID" value="NZ_FOYA01000002.1"/>
</dbReference>
<feature type="chain" id="PRO_5005818562" description="TonB C-terminal domain-containing protein" evidence="1">
    <location>
        <begin position="19"/>
        <end position="264"/>
    </location>
</feature>
<evidence type="ECO:0000313" key="3">
    <source>
        <dbReference type="Proteomes" id="UP000037755"/>
    </source>
</evidence>
<keyword evidence="1" id="KW-0732">Signal</keyword>
<evidence type="ECO:0008006" key="4">
    <source>
        <dbReference type="Google" id="ProtNLM"/>
    </source>
</evidence>
<sequence length="264" mass="29777">MKNTFCALLLSIGAFLYAQDKNIAYLPECKNEAKPKSCTTDKVGAGIHKLITKEIRDSIRSTGLEYFSVSLVFIIDDQGKVITSETRFLSEIKVLKDPVIHYISALPEFTPKGTSEKERRDVYFLNKTYILTDDGQDYRSASPEELYTKKIKPQYLKLDQYPEYPGCEGISDANNMCISQKLKELYAAKFSIPRSAKSGQVRMMLTFVINEEGEVYIDEIKGGSDDFQKEARRIFRKIPNIKPGSISGIPIKVSFTLPIVVNVG</sequence>
<accession>A0A0M8ML28</accession>
<keyword evidence="3" id="KW-1185">Reference proteome</keyword>
<proteinExistence type="predicted"/>
<reference evidence="2 3" key="1">
    <citation type="submission" date="2015-08" db="EMBL/GenBank/DDBJ databases">
        <title>Whole genome sequence of Flavobacterium akiainvivens IK-1T, from decaying Wikstroemia oahuensis, an endemic Hawaiian shrub.</title>
        <authorList>
            <person name="Wan X."/>
            <person name="Hou S."/>
            <person name="Saito J."/>
            <person name="Donachie S."/>
        </authorList>
    </citation>
    <scope>NUCLEOTIDE SEQUENCE [LARGE SCALE GENOMIC DNA]</scope>
    <source>
        <strain evidence="2 3">IK-1</strain>
    </source>
</reference>
<dbReference type="Gene3D" id="3.30.1150.10">
    <property type="match status" value="1"/>
</dbReference>
<dbReference type="AlphaFoldDB" id="A0A0M8ML28"/>
<dbReference type="Proteomes" id="UP000037755">
    <property type="component" value="Unassembled WGS sequence"/>
</dbReference>
<protein>
    <recommendedName>
        <fullName evidence="4">TonB C-terminal domain-containing protein</fullName>
    </recommendedName>
</protein>
<organism evidence="2 3">
    <name type="scientific">Flavobacterium akiainvivens</name>
    <dbReference type="NCBI Taxonomy" id="1202724"/>
    <lineage>
        <taxon>Bacteria</taxon>
        <taxon>Pseudomonadati</taxon>
        <taxon>Bacteroidota</taxon>
        <taxon>Flavobacteriia</taxon>
        <taxon>Flavobacteriales</taxon>
        <taxon>Flavobacteriaceae</taxon>
        <taxon>Flavobacterium</taxon>
    </lineage>
</organism>
<feature type="signal peptide" evidence="1">
    <location>
        <begin position="1"/>
        <end position="18"/>
    </location>
</feature>
<dbReference type="OrthoDB" id="9808260at2"/>
<gene>
    <name evidence="2" type="ORF">AM493_18055</name>
</gene>